<dbReference type="GO" id="GO:0019509">
    <property type="term" value="P:L-methionine salvage from methylthioadenosine"/>
    <property type="evidence" value="ECO:0007669"/>
    <property type="project" value="UniProtKB-UniRule"/>
</dbReference>
<dbReference type="EC" id="2.4.2.28" evidence="4"/>
<comment type="similarity">
    <text evidence="4">Belongs to the PNP/MTAP phosphorylase family. MTAP subfamily.</text>
</comment>
<dbReference type="EMBL" id="LGFU01000028">
    <property type="protein sequence ID" value="KUK46438.1"/>
    <property type="molecule type" value="Genomic_DNA"/>
</dbReference>
<dbReference type="PROSITE" id="PS01240">
    <property type="entry name" value="PNP_MTAP_2"/>
    <property type="match status" value="1"/>
</dbReference>
<keyword evidence="2 4" id="KW-0808">Transferase</keyword>
<dbReference type="UniPathway" id="UPA00904">
    <property type="reaction ID" value="UER00873"/>
</dbReference>
<dbReference type="CDD" id="cd09010">
    <property type="entry name" value="MTAP_SsMTAPII_like_MTIP"/>
    <property type="match status" value="1"/>
</dbReference>
<organism evidence="6 7">
    <name type="scientific">Anaerolinea thermophila</name>
    <dbReference type="NCBI Taxonomy" id="167964"/>
    <lineage>
        <taxon>Bacteria</taxon>
        <taxon>Bacillati</taxon>
        <taxon>Chloroflexota</taxon>
        <taxon>Anaerolineae</taxon>
        <taxon>Anaerolineales</taxon>
        <taxon>Anaerolineaceae</taxon>
        <taxon>Anaerolinea</taxon>
    </lineage>
</organism>
<dbReference type="HAMAP" id="MF_01963">
    <property type="entry name" value="MTAP"/>
    <property type="match status" value="1"/>
</dbReference>
<keyword evidence="1 4" id="KW-0328">Glycosyltransferase</keyword>
<dbReference type="Proteomes" id="UP000064249">
    <property type="component" value="Unassembled WGS sequence"/>
</dbReference>
<dbReference type="FunFam" id="3.40.50.1580:FF:000012">
    <property type="entry name" value="Probable 6-oxopurine nucleoside phosphorylase"/>
    <property type="match status" value="1"/>
</dbReference>
<feature type="binding site" evidence="4">
    <location>
        <begin position="88"/>
        <end position="89"/>
    </location>
    <ligand>
        <name>phosphate</name>
        <dbReference type="ChEBI" id="CHEBI:43474"/>
    </ligand>
</feature>
<dbReference type="SUPFAM" id="SSF53167">
    <property type="entry name" value="Purine and uridine phosphorylases"/>
    <property type="match status" value="1"/>
</dbReference>
<dbReference type="PANTHER" id="PTHR42679">
    <property type="entry name" value="S-METHYL-5'-THIOADENOSINE PHOSPHORYLASE"/>
    <property type="match status" value="1"/>
</dbReference>
<evidence type="ECO:0000313" key="6">
    <source>
        <dbReference type="EMBL" id="KUK46438.1"/>
    </source>
</evidence>
<dbReference type="GO" id="GO:0005829">
    <property type="term" value="C:cytosol"/>
    <property type="evidence" value="ECO:0007669"/>
    <property type="project" value="TreeGrafter"/>
</dbReference>
<feature type="domain" description="Nucleoside phosphorylase" evidence="5">
    <location>
        <begin position="7"/>
        <end position="244"/>
    </location>
</feature>
<dbReference type="GO" id="GO:0006166">
    <property type="term" value="P:purine ribonucleoside salvage"/>
    <property type="evidence" value="ECO:0007669"/>
    <property type="project" value="UniProtKB-KW"/>
</dbReference>
<gene>
    <name evidence="4" type="primary">mtnP</name>
    <name evidence="6" type="ORF">XD73_0691</name>
</gene>
<keyword evidence="3 4" id="KW-0660">Purine salvage</keyword>
<dbReference type="InterPro" id="IPR010044">
    <property type="entry name" value="MTAP"/>
</dbReference>
<dbReference type="Pfam" id="PF01048">
    <property type="entry name" value="PNP_UDP_1"/>
    <property type="match status" value="1"/>
</dbReference>
<dbReference type="PATRIC" id="fig|167964.4.peg.1555"/>
<feature type="site" description="Important for substrate specificity" evidence="4">
    <location>
        <position position="223"/>
    </location>
</feature>
<dbReference type="Gene3D" id="3.40.50.1580">
    <property type="entry name" value="Nucleoside phosphorylase domain"/>
    <property type="match status" value="1"/>
</dbReference>
<evidence type="ECO:0000313" key="7">
    <source>
        <dbReference type="Proteomes" id="UP000064249"/>
    </source>
</evidence>
<dbReference type="GO" id="GO:0017061">
    <property type="term" value="F:S-methyl-5-thioadenosine phosphorylase activity"/>
    <property type="evidence" value="ECO:0007669"/>
    <property type="project" value="UniProtKB-UniRule"/>
</dbReference>
<name>A0A124FN09_9CHLR</name>
<feature type="binding site" evidence="4">
    <location>
        <position position="13"/>
    </location>
    <ligand>
        <name>phosphate</name>
        <dbReference type="ChEBI" id="CHEBI:43474"/>
    </ligand>
</feature>
<dbReference type="InterPro" id="IPR000845">
    <property type="entry name" value="Nucleoside_phosphorylase_d"/>
</dbReference>
<evidence type="ECO:0000256" key="2">
    <source>
        <dbReference type="ARBA" id="ARBA00022679"/>
    </source>
</evidence>
<dbReference type="PANTHER" id="PTHR42679:SF2">
    <property type="entry name" value="S-METHYL-5'-THIOADENOSINE PHOSPHORYLASE"/>
    <property type="match status" value="1"/>
</dbReference>
<dbReference type="NCBIfam" id="TIGR01694">
    <property type="entry name" value="MTAP"/>
    <property type="match status" value="1"/>
</dbReference>
<evidence type="ECO:0000256" key="1">
    <source>
        <dbReference type="ARBA" id="ARBA00022676"/>
    </source>
</evidence>
<feature type="binding site" evidence="4">
    <location>
        <begin position="55"/>
        <end position="56"/>
    </location>
    <ligand>
        <name>phosphate</name>
        <dbReference type="ChEBI" id="CHEBI:43474"/>
    </ligand>
</feature>
<comment type="pathway">
    <text evidence="4">Amino-acid biosynthesis; L-methionine biosynthesis via salvage pathway; S-methyl-5-thio-alpha-D-ribose 1-phosphate from S-methyl-5'-thioadenosine (phosphorylase route): step 1/1.</text>
</comment>
<dbReference type="InterPro" id="IPR018099">
    <property type="entry name" value="Purine_phosphorylase-2_CS"/>
</dbReference>
<accession>A0A124FN09</accession>
<feature type="binding site" evidence="4">
    <location>
        <begin position="210"/>
        <end position="212"/>
    </location>
    <ligand>
        <name>substrate</name>
    </ligand>
</feature>
<sequence length="284" mass="31325">MKDEIFLAVIGGSGVYKFPALKDIETVETTTPFGKPSSPIVIGTLDGKKIAFLARHGVGHVLTPTEVNYRANIYALKQIGARRIISISACGSLREDFEPGHFVVPHQLFDFTKSRERTFFGDGMVGHIGSADPYCEDLRKAVYNAVQQSDATVHDSGTYITIEGPRFSTKAESNIFREWGMSVIGMTACPEAFLAREAGMCYATMAHVTDYDVWHVSEKPVTVEMVLKVAHKNTQTAQKAIQNLVGTLPPVSHCECWDSLKNAVLTDPKMIPEPTKENLKVIFE</sequence>
<proteinExistence type="inferred from homology"/>
<comment type="catalytic activity">
    <reaction evidence="4">
        <text>S-methyl-5'-thioadenosine + phosphate = 5-(methylsulfanyl)-alpha-D-ribose 1-phosphate + adenine</text>
        <dbReference type="Rhea" id="RHEA:11852"/>
        <dbReference type="ChEBI" id="CHEBI:16708"/>
        <dbReference type="ChEBI" id="CHEBI:17509"/>
        <dbReference type="ChEBI" id="CHEBI:43474"/>
        <dbReference type="ChEBI" id="CHEBI:58533"/>
        <dbReference type="EC" id="2.4.2.28"/>
    </reaction>
</comment>
<feature type="binding site" evidence="4">
    <location>
        <position position="186"/>
    </location>
    <ligand>
        <name>substrate</name>
    </ligand>
</feature>
<evidence type="ECO:0000256" key="3">
    <source>
        <dbReference type="ARBA" id="ARBA00022726"/>
    </source>
</evidence>
<feature type="binding site" evidence="4">
    <location>
        <position position="187"/>
    </location>
    <ligand>
        <name>phosphate</name>
        <dbReference type="ChEBI" id="CHEBI:43474"/>
    </ligand>
</feature>
<comment type="function">
    <text evidence="4">Catalyzes the reversible phosphorylation of S-methyl-5'-thioadenosine (MTA) to adenine and 5-methylthioribose-1-phosphate. Involved in the breakdown of MTA, a major by-product of polyamine biosynthesis. Responsible for the first step in the methionine salvage pathway after MTA has been generated from S-adenosylmethionine. Has broad substrate specificity with 6-aminopurine nucleosides as preferred substrates.</text>
</comment>
<dbReference type="NCBIfam" id="NF006599">
    <property type="entry name" value="PRK09136.1"/>
    <property type="match status" value="1"/>
</dbReference>
<protein>
    <recommendedName>
        <fullName evidence="4">S-methyl-5'-thioadenosine phosphorylase</fullName>
        <ecNumber evidence="4">2.4.2.28</ecNumber>
    </recommendedName>
    <alternativeName>
        <fullName evidence="4">5'-methylthioadenosine phosphorylase</fullName>
        <shortName evidence="4">MTA phosphorylase</shortName>
        <shortName evidence="4">MTAP</shortName>
    </alternativeName>
</protein>
<dbReference type="InterPro" id="IPR035994">
    <property type="entry name" value="Nucleoside_phosphorylase_sf"/>
</dbReference>
<dbReference type="AlphaFoldDB" id="A0A124FN09"/>
<comment type="caution">
    <text evidence="6">The sequence shown here is derived from an EMBL/GenBank/DDBJ whole genome shotgun (WGS) entry which is preliminary data.</text>
</comment>
<reference evidence="6 7" key="1">
    <citation type="journal article" date="2015" name="MBio">
        <title>Genome-Resolved Metagenomic Analysis Reveals Roles for Candidate Phyla and Other Microbial Community Members in Biogeochemical Transformations in Oil Reservoirs.</title>
        <authorList>
            <person name="Hu P."/>
            <person name="Tom L."/>
            <person name="Singh A."/>
            <person name="Thomas B.C."/>
            <person name="Baker B.J."/>
            <person name="Piceno Y.M."/>
            <person name="Andersen G.L."/>
            <person name="Banfield J.F."/>
        </authorList>
    </citation>
    <scope>NUCLEOTIDE SEQUENCE [LARGE SCALE GENOMIC DNA]</scope>
    <source>
        <strain evidence="6">46_16</strain>
    </source>
</reference>
<evidence type="ECO:0000256" key="4">
    <source>
        <dbReference type="HAMAP-Rule" id="MF_01963"/>
    </source>
</evidence>
<comment type="subunit">
    <text evidence="4">Homohexamer. Dimer of a homotrimer.</text>
</comment>
<feature type="site" description="Important for substrate specificity" evidence="4">
    <location>
        <position position="168"/>
    </location>
</feature>
<evidence type="ECO:0000259" key="5">
    <source>
        <dbReference type="Pfam" id="PF01048"/>
    </source>
</evidence>